<keyword evidence="3" id="KW-1185">Reference proteome</keyword>
<feature type="compositionally biased region" description="Acidic residues" evidence="1">
    <location>
        <begin position="318"/>
        <end position="328"/>
    </location>
</feature>
<comment type="caution">
    <text evidence="2">The sequence shown here is derived from an EMBL/GenBank/DDBJ whole genome shotgun (WGS) entry which is preliminary data.</text>
</comment>
<feature type="region of interest" description="Disordered" evidence="1">
    <location>
        <begin position="310"/>
        <end position="334"/>
    </location>
</feature>
<accession>A0ABV9HVF1</accession>
<evidence type="ECO:0000313" key="3">
    <source>
        <dbReference type="Proteomes" id="UP001596043"/>
    </source>
</evidence>
<protein>
    <submittedName>
        <fullName evidence="2">Uncharacterized protein</fullName>
    </submittedName>
</protein>
<reference evidence="3" key="1">
    <citation type="journal article" date="2019" name="Int. J. Syst. Evol. Microbiol.">
        <title>The Global Catalogue of Microorganisms (GCM) 10K type strain sequencing project: providing services to taxonomists for standard genome sequencing and annotation.</title>
        <authorList>
            <consortium name="The Broad Institute Genomics Platform"/>
            <consortium name="The Broad Institute Genome Sequencing Center for Infectious Disease"/>
            <person name="Wu L."/>
            <person name="Ma J."/>
        </authorList>
    </citation>
    <scope>NUCLEOTIDE SEQUENCE [LARGE SCALE GENOMIC DNA]</scope>
    <source>
        <strain evidence="3">YJ-61-S</strain>
    </source>
</reference>
<feature type="compositionally biased region" description="Gly residues" evidence="1">
    <location>
        <begin position="220"/>
        <end position="230"/>
    </location>
</feature>
<organism evidence="2 3">
    <name type="scientific">Dokdonia ponticola</name>
    <dbReference type="NCBI Taxonomy" id="2041041"/>
    <lineage>
        <taxon>Bacteria</taxon>
        <taxon>Pseudomonadati</taxon>
        <taxon>Bacteroidota</taxon>
        <taxon>Flavobacteriia</taxon>
        <taxon>Flavobacteriales</taxon>
        <taxon>Flavobacteriaceae</taxon>
        <taxon>Dokdonia</taxon>
    </lineage>
</organism>
<evidence type="ECO:0000313" key="2">
    <source>
        <dbReference type="EMBL" id="MFC4633483.1"/>
    </source>
</evidence>
<gene>
    <name evidence="2" type="ORF">ACFO3O_06170</name>
</gene>
<dbReference type="Proteomes" id="UP001596043">
    <property type="component" value="Unassembled WGS sequence"/>
</dbReference>
<name>A0ABV9HVF1_9FLAO</name>
<proteinExistence type="predicted"/>
<dbReference type="RefSeq" id="WP_379977689.1">
    <property type="nucleotide sequence ID" value="NZ_JBHSFV010000002.1"/>
</dbReference>
<feature type="region of interest" description="Disordered" evidence="1">
    <location>
        <begin position="194"/>
        <end position="241"/>
    </location>
</feature>
<dbReference type="EMBL" id="JBHSFV010000002">
    <property type="protein sequence ID" value="MFC4633483.1"/>
    <property type="molecule type" value="Genomic_DNA"/>
</dbReference>
<evidence type="ECO:0000256" key="1">
    <source>
        <dbReference type="SAM" id="MobiDB-lite"/>
    </source>
</evidence>
<sequence length="617" mass="68902">MIKKTGFWKTRVSLVLIFVTLFICCQKDDASFTLQEVHQHEHLRTSTKNVSLDEIPKVAAYLSALGDHRGNFTIEKFIDANSRSSEPDLVIGTLQTREVIEITDQYDRKNHTFLLTSIESTDATIRSIFNLIVQESSSGLFSYIIEYRPDEDWIPNYRDTQDFSTFSGEIIHYSITGRYIAKLNMIDGVAVNGETRSPCPDDGSPSGGGGNDDSPDPGDSGPGNGDGGGNDDNPPPDPDVSADLKWLCVWRQFLHNEPSECNNPSLGGSWVIVITYGDKSVEDIVRCPDDLPELPEECHDDNGDPCNCDPSGNGCEDTPPDEEPENTDSDSNPTIGILLEDYPNASELNEALANDPFLLLEVDCDQIQNWQTLAQHTASQSIQDKIDNLPSGIFNDFEIQSLESAEGNLVNLDLFPVNITTLPNNPNTGQQFTPDEFLDYFRRNINNFVDDSTFDPYCQITSICQQETDLWDSNDPTGALVYIDISGDDGTVICSEYEHDYWYFMTLNAPYSGNHPVSGVRQFGYETNSDGSFDFYVRGTDRFDSYWISNLAYVRGLGNSFFGADDLWESFQEKVNQFVNENGGNSTIIPAIKNRPDWDKVEEVLRGERPITDLGCN</sequence>